<name>A0A0N0BHJ8_9HYME</name>
<proteinExistence type="predicted"/>
<accession>A0A0N0BHJ8</accession>
<evidence type="ECO:0000313" key="1">
    <source>
        <dbReference type="EMBL" id="KOX76172.1"/>
    </source>
</evidence>
<reference evidence="1 2" key="1">
    <citation type="submission" date="2015-07" db="EMBL/GenBank/DDBJ databases">
        <title>The genome of Melipona quadrifasciata.</title>
        <authorList>
            <person name="Pan H."/>
            <person name="Kapheim K."/>
        </authorList>
    </citation>
    <scope>NUCLEOTIDE SEQUENCE [LARGE SCALE GENOMIC DNA]</scope>
    <source>
        <strain evidence="1">0111107301</strain>
        <tissue evidence="1">Whole body</tissue>
    </source>
</reference>
<sequence length="70" mass="7793">MTQFRWLSNCHAVTTAIDVREGDDGVGSMRRYLPTMPGTSFAKASEIMGLKYNRLNIFSLVTNAPLLSLQ</sequence>
<evidence type="ECO:0000313" key="2">
    <source>
        <dbReference type="Proteomes" id="UP000053105"/>
    </source>
</evidence>
<protein>
    <submittedName>
        <fullName evidence="1">Uncharacterized protein</fullName>
    </submittedName>
</protein>
<gene>
    <name evidence="1" type="ORF">WN51_11912</name>
</gene>
<dbReference type="Proteomes" id="UP000053105">
    <property type="component" value="Unassembled WGS sequence"/>
</dbReference>
<dbReference type="AlphaFoldDB" id="A0A0N0BHJ8"/>
<organism evidence="1 2">
    <name type="scientific">Melipona quadrifasciata</name>
    <dbReference type="NCBI Taxonomy" id="166423"/>
    <lineage>
        <taxon>Eukaryota</taxon>
        <taxon>Metazoa</taxon>
        <taxon>Ecdysozoa</taxon>
        <taxon>Arthropoda</taxon>
        <taxon>Hexapoda</taxon>
        <taxon>Insecta</taxon>
        <taxon>Pterygota</taxon>
        <taxon>Neoptera</taxon>
        <taxon>Endopterygota</taxon>
        <taxon>Hymenoptera</taxon>
        <taxon>Apocrita</taxon>
        <taxon>Aculeata</taxon>
        <taxon>Apoidea</taxon>
        <taxon>Anthophila</taxon>
        <taxon>Apidae</taxon>
        <taxon>Melipona</taxon>
    </lineage>
</organism>
<dbReference type="EMBL" id="KQ435752">
    <property type="protein sequence ID" value="KOX76172.1"/>
    <property type="molecule type" value="Genomic_DNA"/>
</dbReference>
<keyword evidence="2" id="KW-1185">Reference proteome</keyword>